<dbReference type="Proteomes" id="UP000234585">
    <property type="component" value="Unassembled WGS sequence"/>
</dbReference>
<accession>A0A2I2FJC7</accession>
<dbReference type="AlphaFoldDB" id="A0A2I2FJC7"/>
<dbReference type="RefSeq" id="XP_024674741.1">
    <property type="nucleotide sequence ID" value="XM_024819925.1"/>
</dbReference>
<protein>
    <submittedName>
        <fullName evidence="1">Uncharacterized protein</fullName>
    </submittedName>
</protein>
<dbReference type="EMBL" id="KZ559123">
    <property type="protein sequence ID" value="PLB40729.1"/>
    <property type="molecule type" value="Genomic_DNA"/>
</dbReference>
<name>A0A2I2FJC7_ASPCN</name>
<dbReference type="GeneID" id="36527085"/>
<sequence>MQEPSTVGRGCNWRNAFLRATLASHIAGIRWGYLFGWFSLHSRNAQGWLYPTSNIPFSVAIVIDRTWVALRRSSVRGSDSALVELSVSWSSESNEMWLSGGQNDGLLELAIGWQPHHTCKLRKDGCQNSMNGIDYGSTIIPRAVTETTVNYMVRVYQPVWISTYAAGCHDATSMCRLESNALDGPTENLEHSRKNPERRLCVWMCRSSRRR</sequence>
<gene>
    <name evidence="1" type="ORF">BDW47DRAFT_81823</name>
</gene>
<evidence type="ECO:0000313" key="2">
    <source>
        <dbReference type="Proteomes" id="UP000234585"/>
    </source>
</evidence>
<keyword evidence="2" id="KW-1185">Reference proteome</keyword>
<proteinExistence type="predicted"/>
<evidence type="ECO:0000313" key="1">
    <source>
        <dbReference type="EMBL" id="PLB40729.1"/>
    </source>
</evidence>
<organism evidence="1 2">
    <name type="scientific">Aspergillus candidus</name>
    <dbReference type="NCBI Taxonomy" id="41067"/>
    <lineage>
        <taxon>Eukaryota</taxon>
        <taxon>Fungi</taxon>
        <taxon>Dikarya</taxon>
        <taxon>Ascomycota</taxon>
        <taxon>Pezizomycotina</taxon>
        <taxon>Eurotiomycetes</taxon>
        <taxon>Eurotiomycetidae</taxon>
        <taxon>Eurotiales</taxon>
        <taxon>Aspergillaceae</taxon>
        <taxon>Aspergillus</taxon>
        <taxon>Aspergillus subgen. Circumdati</taxon>
    </lineage>
</organism>
<reference evidence="1 2" key="1">
    <citation type="submission" date="2017-12" db="EMBL/GenBank/DDBJ databases">
        <authorList>
            <consortium name="DOE Joint Genome Institute"/>
            <person name="Haridas S."/>
            <person name="Kjaerbolling I."/>
            <person name="Vesth T.C."/>
            <person name="Frisvad J.C."/>
            <person name="Nybo J.L."/>
            <person name="Theobald S."/>
            <person name="Kuo A."/>
            <person name="Bowyer P."/>
            <person name="Matsuda Y."/>
            <person name="Mondo S."/>
            <person name="Lyhne E.K."/>
            <person name="Kogle M.E."/>
            <person name="Clum A."/>
            <person name="Lipzen A."/>
            <person name="Salamov A."/>
            <person name="Ngan C.Y."/>
            <person name="Daum C."/>
            <person name="Chiniquy J."/>
            <person name="Barry K."/>
            <person name="LaButti K."/>
            <person name="Simmons B.A."/>
            <person name="Magnuson J.K."/>
            <person name="Mortensen U.H."/>
            <person name="Larsen T.O."/>
            <person name="Grigoriev I.V."/>
            <person name="Baker S.E."/>
            <person name="Andersen M.R."/>
            <person name="Nordberg H.P."/>
            <person name="Cantor M.N."/>
            <person name="Hua S.X."/>
        </authorList>
    </citation>
    <scope>NUCLEOTIDE SEQUENCE [LARGE SCALE GENOMIC DNA]</scope>
    <source>
        <strain evidence="1 2">CBS 102.13</strain>
    </source>
</reference>